<dbReference type="AlphaFoldDB" id="A0A024K6B4"/>
<reference evidence="2" key="2">
    <citation type="submission" date="2014-04" db="EMBL/GenBank/DDBJ databases">
        <authorList>
            <person name="Xu Y.W."/>
            <person name="Yang Q."/>
        </authorList>
    </citation>
    <scope>NUCLEOTIDE SEQUENCE</scope>
    <source>
        <strain evidence="2">DSM 44626</strain>
    </source>
</reference>
<protein>
    <submittedName>
        <fullName evidence="2">Uncharacterized protein</fullName>
    </submittedName>
</protein>
<proteinExistence type="predicted"/>
<feature type="coiled-coil region" evidence="1">
    <location>
        <begin position="41"/>
        <end position="68"/>
    </location>
</feature>
<evidence type="ECO:0000313" key="2">
    <source>
        <dbReference type="EMBL" id="CDO91364.1"/>
    </source>
</evidence>
<dbReference type="Proteomes" id="UP000028880">
    <property type="component" value="Unassembled WGS sequence"/>
</dbReference>
<reference evidence="2" key="1">
    <citation type="journal article" date="2014" name="Genome Announc.">
        <title>Draft Genome Sequence of Mycobacterium triplex DSM 44626.</title>
        <authorList>
            <person name="Sassi M."/>
            <person name="Croce O."/>
            <person name="Robert C."/>
            <person name="Raoult D."/>
            <person name="Drancourt M."/>
        </authorList>
    </citation>
    <scope>NUCLEOTIDE SEQUENCE [LARGE SCALE GENOMIC DNA]</scope>
    <source>
        <strain evidence="2">DSM 44626</strain>
    </source>
</reference>
<dbReference type="EMBL" id="HG964447">
    <property type="protein sequence ID" value="CDO91364.1"/>
    <property type="molecule type" value="Genomic_DNA"/>
</dbReference>
<keyword evidence="1" id="KW-0175">Coiled coil</keyword>
<accession>A0A024K6B4</accession>
<sequence>MVVYVDDDEPVAVEQLSLDEAQMMLSRSEADLVRAYNWAHAQCVRQQIAELRGQIEWLESKAVEAALEDAAVEHASDLWADYDRGILA</sequence>
<dbReference type="RefSeq" id="WP_081285083.1">
    <property type="nucleotide sequence ID" value="NZ_HG964447.1"/>
</dbReference>
<dbReference type="HOGENOM" id="CLU_159299_0_0_11"/>
<gene>
    <name evidence="2" type="ORF">BN973_05772</name>
</gene>
<dbReference type="STRING" id="47839.BN973_05772"/>
<evidence type="ECO:0000256" key="1">
    <source>
        <dbReference type="SAM" id="Coils"/>
    </source>
</evidence>
<name>A0A024K6B4_9MYCO</name>
<dbReference type="OrthoDB" id="4748068at2"/>
<organism evidence="2">
    <name type="scientific">Mycobacterium triplex</name>
    <dbReference type="NCBI Taxonomy" id="47839"/>
    <lineage>
        <taxon>Bacteria</taxon>
        <taxon>Bacillati</taxon>
        <taxon>Actinomycetota</taxon>
        <taxon>Actinomycetes</taxon>
        <taxon>Mycobacteriales</taxon>
        <taxon>Mycobacteriaceae</taxon>
        <taxon>Mycobacterium</taxon>
        <taxon>Mycobacterium simiae complex</taxon>
    </lineage>
</organism>